<dbReference type="RefSeq" id="XP_026613434.1">
    <property type="nucleotide sequence ID" value="XM_026760781.1"/>
</dbReference>
<evidence type="ECO:0000256" key="1">
    <source>
        <dbReference type="ARBA" id="ARBA00022741"/>
    </source>
</evidence>
<gene>
    <name evidence="4" type="ORF">CDV56_107162</name>
</gene>
<keyword evidence="2" id="KW-0067">ATP-binding</keyword>
<proteinExistence type="predicted"/>
<dbReference type="GO" id="GO:0005524">
    <property type="term" value="F:ATP binding"/>
    <property type="evidence" value="ECO:0007669"/>
    <property type="project" value="InterPro"/>
</dbReference>
<name>A0A397GTH8_ASPTH</name>
<comment type="caution">
    <text evidence="4">The sequence shown here is derived from an EMBL/GenBank/DDBJ whole genome shotgun (WGS) entry which is preliminary data.</text>
</comment>
<evidence type="ECO:0000313" key="4">
    <source>
        <dbReference type="EMBL" id="RHZ52844.1"/>
    </source>
</evidence>
<dbReference type="Pfam" id="PF00176">
    <property type="entry name" value="SNF2-rel_dom"/>
    <property type="match status" value="1"/>
</dbReference>
<dbReference type="STRING" id="41047.A0A397GTH8"/>
<dbReference type="Gene3D" id="3.40.50.10810">
    <property type="entry name" value="Tandem AAA-ATPase domain"/>
    <property type="match status" value="1"/>
</dbReference>
<keyword evidence="1" id="KW-0547">Nucleotide-binding</keyword>
<dbReference type="InterPro" id="IPR038718">
    <property type="entry name" value="SNF2-like_sf"/>
</dbReference>
<dbReference type="SUPFAM" id="SSF52540">
    <property type="entry name" value="P-loop containing nucleoside triphosphate hydrolases"/>
    <property type="match status" value="1"/>
</dbReference>
<evidence type="ECO:0000313" key="5">
    <source>
        <dbReference type="Proteomes" id="UP000215305"/>
    </source>
</evidence>
<dbReference type="Proteomes" id="UP000215305">
    <property type="component" value="Unassembled WGS sequence"/>
</dbReference>
<evidence type="ECO:0000259" key="3">
    <source>
        <dbReference type="Pfam" id="PF00176"/>
    </source>
</evidence>
<organism evidence="4 5">
    <name type="scientific">Aspergillus thermomutatus</name>
    <name type="common">Neosartorya pseudofischeri</name>
    <dbReference type="NCBI Taxonomy" id="41047"/>
    <lineage>
        <taxon>Eukaryota</taxon>
        <taxon>Fungi</taxon>
        <taxon>Dikarya</taxon>
        <taxon>Ascomycota</taxon>
        <taxon>Pezizomycotina</taxon>
        <taxon>Eurotiomycetes</taxon>
        <taxon>Eurotiomycetidae</taxon>
        <taxon>Eurotiales</taxon>
        <taxon>Aspergillaceae</taxon>
        <taxon>Aspergillus</taxon>
        <taxon>Aspergillus subgen. Fumigati</taxon>
    </lineage>
</organism>
<dbReference type="VEuPathDB" id="FungiDB:CDV56_107162"/>
<dbReference type="OrthoDB" id="4511048at2759"/>
<feature type="domain" description="SNF2 N-terminal" evidence="3">
    <location>
        <begin position="140"/>
        <end position="176"/>
    </location>
</feature>
<reference evidence="4" key="1">
    <citation type="submission" date="2018-08" db="EMBL/GenBank/DDBJ databases">
        <title>Draft genome sequence of azole-resistant Aspergillus thermomutatus (Neosartorya pseudofischeri) strain HMR AF 39, isolated from a human nasal aspirate.</title>
        <authorList>
            <person name="Parent-Michaud M."/>
            <person name="Dufresne P.J."/>
            <person name="Fournier E."/>
            <person name="Martineau C."/>
            <person name="Moreira S."/>
            <person name="Perkins V."/>
            <person name="De Repentigny L."/>
            <person name="Dufresne S.F."/>
        </authorList>
    </citation>
    <scope>NUCLEOTIDE SEQUENCE [LARGE SCALE GENOMIC DNA]</scope>
    <source>
        <strain evidence="4">HMR AF 39</strain>
    </source>
</reference>
<protein>
    <recommendedName>
        <fullName evidence="3">SNF2 N-terminal domain-containing protein</fullName>
    </recommendedName>
</protein>
<evidence type="ECO:0000256" key="2">
    <source>
        <dbReference type="ARBA" id="ARBA00022840"/>
    </source>
</evidence>
<dbReference type="AlphaFoldDB" id="A0A397GTH8"/>
<dbReference type="EMBL" id="NKHU02000130">
    <property type="protein sequence ID" value="RHZ52844.1"/>
    <property type="molecule type" value="Genomic_DNA"/>
</dbReference>
<dbReference type="GeneID" id="38129136"/>
<dbReference type="InterPro" id="IPR027417">
    <property type="entry name" value="P-loop_NTPase"/>
</dbReference>
<accession>A0A397GTH8</accession>
<dbReference type="InterPro" id="IPR000330">
    <property type="entry name" value="SNF2_N"/>
</dbReference>
<sequence>MTPVGLQQPANQLPNFLVENHPECIVNDVTEANLDEVEMAITKPDDLASQIRSFVYSKRHTRIENGRWHGDNDDAFEMGSRVHSTDSYHYTEVSPFIFVGRLSFFEWERTARGSISSQATSGNVLIIQSGYGLRRPLRLHQAFAVCWMLTTERAQNGGYLADDMGLGKTTTAIALCIISRWVRVARQAVEKSQAANNGKHLLPDDQEPDDEALSAADFPICCPCVRAGPTARYMAIELQDQVNPTFALTRPH</sequence>
<keyword evidence="5" id="KW-1185">Reference proteome</keyword>